<feature type="coiled-coil region" evidence="1">
    <location>
        <begin position="239"/>
        <end position="275"/>
    </location>
</feature>
<keyword evidence="1" id="KW-0175">Coiled coil</keyword>
<evidence type="ECO:0000313" key="4">
    <source>
        <dbReference type="Proteomes" id="UP000256970"/>
    </source>
</evidence>
<dbReference type="Proteomes" id="UP000256970">
    <property type="component" value="Unassembled WGS sequence"/>
</dbReference>
<dbReference type="EMBL" id="FNXT01000457">
    <property type="protein sequence ID" value="SZX64772.1"/>
    <property type="molecule type" value="Genomic_DNA"/>
</dbReference>
<reference evidence="3 4" key="1">
    <citation type="submission" date="2016-10" db="EMBL/GenBank/DDBJ databases">
        <authorList>
            <person name="Cai Z."/>
        </authorList>
    </citation>
    <scope>NUCLEOTIDE SEQUENCE [LARGE SCALE GENOMIC DNA]</scope>
</reference>
<evidence type="ECO:0000256" key="2">
    <source>
        <dbReference type="SAM" id="MobiDB-lite"/>
    </source>
</evidence>
<dbReference type="AlphaFoldDB" id="A0A383VJ55"/>
<gene>
    <name evidence="3" type="ORF">BQ4739_LOCUS5260</name>
</gene>
<dbReference type="GO" id="GO:0010468">
    <property type="term" value="P:regulation of gene expression"/>
    <property type="evidence" value="ECO:0007669"/>
    <property type="project" value="TreeGrafter"/>
</dbReference>
<sequence>MSAQKLKATVGQLERKRTKRQYVVRRLQEEQDQLLLHSKAIDLLVQHQDTMARMLHRYYQPCSSPPSSLADDTGLRRPLLFQDWPMMAGLKAMQLADYNWLFGVTPQQVGACVIHYLEQIAVVINRHKASSSSSSSSSSSLGRHQQADMEKAVGDLLFLTKAIYVLTPGLLNDLKDINLLTGKLEPPPHSHWERSFIATEASLEQLAVMEEVLQQVVPRLQCLDEEREGLAACINSVKALTLKEQAAAAQQLLQQQHEEEEQQRQQQRQQQWQQQWQQQRQQQQQARGRVGASRAAGLREAALQQVAAATAAAAAAETATAWLMNEQAQLHAQANGRLHSSASAQSGFKQEPAATIGFCTSSLQQNLEAAYPAASSPAAAAAAAAAALIGCNGKSEGSETNTPASDSRCHSSSTGTNGSSINASALRYMRGTCKDMVADMDGWLLKWRIVSGARSAVCFVLRPEQLAAMALAAFPYFPVMGCLLDYLPAARAAAEQREQQRQQQQAGQ</sequence>
<proteinExistence type="predicted"/>
<protein>
    <submittedName>
        <fullName evidence="3">Uncharacterized protein</fullName>
    </submittedName>
</protein>
<dbReference type="GO" id="GO:0043565">
    <property type="term" value="F:sequence-specific DNA binding"/>
    <property type="evidence" value="ECO:0007669"/>
    <property type="project" value="TreeGrafter"/>
</dbReference>
<evidence type="ECO:0000313" key="3">
    <source>
        <dbReference type="EMBL" id="SZX64772.1"/>
    </source>
</evidence>
<dbReference type="PANTHER" id="PTHR14312">
    <property type="entry name" value="CREB/ATF BZIP TRANSCRIPTION FACTOR"/>
    <property type="match status" value="1"/>
</dbReference>
<name>A0A383VJ55_TETOB</name>
<evidence type="ECO:0000256" key="1">
    <source>
        <dbReference type="SAM" id="Coils"/>
    </source>
</evidence>
<keyword evidence="4" id="KW-1185">Reference proteome</keyword>
<dbReference type="GO" id="GO:0005634">
    <property type="term" value="C:nucleus"/>
    <property type="evidence" value="ECO:0007669"/>
    <property type="project" value="TreeGrafter"/>
</dbReference>
<accession>A0A383VJ55</accession>
<dbReference type="PANTHER" id="PTHR14312:SF1">
    <property type="entry name" value="BASIC-LEUCINE ZIPPER TRANSCRIPTION FACTOR A"/>
    <property type="match status" value="1"/>
</dbReference>
<organism evidence="3 4">
    <name type="scientific">Tetradesmus obliquus</name>
    <name type="common">Green alga</name>
    <name type="synonym">Acutodesmus obliquus</name>
    <dbReference type="NCBI Taxonomy" id="3088"/>
    <lineage>
        <taxon>Eukaryota</taxon>
        <taxon>Viridiplantae</taxon>
        <taxon>Chlorophyta</taxon>
        <taxon>core chlorophytes</taxon>
        <taxon>Chlorophyceae</taxon>
        <taxon>CS clade</taxon>
        <taxon>Sphaeropleales</taxon>
        <taxon>Scenedesmaceae</taxon>
        <taxon>Tetradesmus</taxon>
    </lineage>
</organism>
<feature type="region of interest" description="Disordered" evidence="2">
    <location>
        <begin position="396"/>
        <end position="417"/>
    </location>
</feature>